<dbReference type="GO" id="GO:0006364">
    <property type="term" value="P:rRNA processing"/>
    <property type="evidence" value="ECO:0007669"/>
    <property type="project" value="InterPro"/>
</dbReference>
<feature type="region of interest" description="Disordered" evidence="1">
    <location>
        <begin position="1"/>
        <end position="31"/>
    </location>
</feature>
<proteinExistence type="predicted"/>
<evidence type="ECO:0000313" key="2">
    <source>
        <dbReference type="EMBL" id="TIA92885.1"/>
    </source>
</evidence>
<dbReference type="Proteomes" id="UP000310189">
    <property type="component" value="Unassembled WGS sequence"/>
</dbReference>
<dbReference type="GO" id="GO:0000172">
    <property type="term" value="C:ribonuclease MRP complex"/>
    <property type="evidence" value="ECO:0007669"/>
    <property type="project" value="TreeGrafter"/>
</dbReference>
<evidence type="ECO:0000256" key="1">
    <source>
        <dbReference type="SAM" id="MobiDB-lite"/>
    </source>
</evidence>
<dbReference type="GO" id="GO:0005655">
    <property type="term" value="C:nucleolar ribonuclease P complex"/>
    <property type="evidence" value="ECO:0007669"/>
    <property type="project" value="TreeGrafter"/>
</dbReference>
<dbReference type="GO" id="GO:0008033">
    <property type="term" value="P:tRNA processing"/>
    <property type="evidence" value="ECO:0007669"/>
    <property type="project" value="InterPro"/>
</dbReference>
<dbReference type="PANTHER" id="PTHR28272:SF1">
    <property type="entry name" value="RIBONUCLEASES P_MRP PROTEIN SUBUNIT POP3"/>
    <property type="match status" value="1"/>
</dbReference>
<accession>A0A4T0FX99</accession>
<keyword evidence="3" id="KW-1185">Reference proteome</keyword>
<name>A0A4T0FX99_9BASI</name>
<dbReference type="InterPro" id="IPR013241">
    <property type="entry name" value="RNase_P_Pop3"/>
</dbReference>
<sequence>MDVQGERARNTSTKDSVRNKSKASNSDRKPAFKAVLESPYHLSWPAAPASTTNAILKDLSTHFKDAVKRRKDDSSDDAAATKTMKADERRAMRKQRREAKEAAIAADTAKKNTADNDNTSPPAVPIVGINAVTRDIEAGEASTSKVVLACPSDVNPSRLLAHLPSHIAAHNSRHSRSVVLIELPKGSEEALAVSMNLKRVAVLSLSQNHPLTATILNKLDDIDKYTLKAPWLNVDQVVYVPTKVNMVETSIPKDMRKAKEEKKKVQAAKKERIIAYKEKHNKHKM</sequence>
<feature type="region of interest" description="Disordered" evidence="1">
    <location>
        <begin position="98"/>
        <end position="122"/>
    </location>
</feature>
<reference evidence="2 3" key="1">
    <citation type="submission" date="2019-03" db="EMBL/GenBank/DDBJ databases">
        <title>Sequencing 23 genomes of Wallemia ichthyophaga.</title>
        <authorList>
            <person name="Gostincar C."/>
        </authorList>
    </citation>
    <scope>NUCLEOTIDE SEQUENCE [LARGE SCALE GENOMIC DNA]</scope>
    <source>
        <strain evidence="2 3">EXF-5753</strain>
    </source>
</reference>
<dbReference type="GO" id="GO:0004526">
    <property type="term" value="F:ribonuclease P activity"/>
    <property type="evidence" value="ECO:0007669"/>
    <property type="project" value="TreeGrafter"/>
</dbReference>
<dbReference type="AlphaFoldDB" id="A0A4T0FX99"/>
<protein>
    <submittedName>
        <fullName evidence="2">Uncharacterized protein</fullName>
    </submittedName>
</protein>
<dbReference type="GO" id="GO:0034965">
    <property type="term" value="P:intronic box C/D snoRNA processing"/>
    <property type="evidence" value="ECO:0007669"/>
    <property type="project" value="TreeGrafter"/>
</dbReference>
<organism evidence="2 3">
    <name type="scientific">Wallemia hederae</name>
    <dbReference type="NCBI Taxonomy" id="1540922"/>
    <lineage>
        <taxon>Eukaryota</taxon>
        <taxon>Fungi</taxon>
        <taxon>Dikarya</taxon>
        <taxon>Basidiomycota</taxon>
        <taxon>Wallemiomycotina</taxon>
        <taxon>Wallemiomycetes</taxon>
        <taxon>Wallemiales</taxon>
        <taxon>Wallemiaceae</taxon>
        <taxon>Wallemia</taxon>
    </lineage>
</organism>
<dbReference type="Gene3D" id="3.30.1330.30">
    <property type="match status" value="1"/>
</dbReference>
<comment type="caution">
    <text evidence="2">The sequence shown here is derived from an EMBL/GenBank/DDBJ whole genome shotgun (WGS) entry which is preliminary data.</text>
</comment>
<dbReference type="OrthoDB" id="20109at2759"/>
<dbReference type="Pfam" id="PF08228">
    <property type="entry name" value="RNase_P_pop3"/>
    <property type="match status" value="1"/>
</dbReference>
<dbReference type="PANTHER" id="PTHR28272">
    <property type="entry name" value="RIBONUCLEASES P/MRP PROTEIN SUBUNIT POP3"/>
    <property type="match status" value="1"/>
</dbReference>
<gene>
    <name evidence="2" type="ORF">E3P99_00389</name>
</gene>
<evidence type="ECO:0000313" key="3">
    <source>
        <dbReference type="Proteomes" id="UP000310189"/>
    </source>
</evidence>
<dbReference type="InterPro" id="IPR029064">
    <property type="entry name" value="Ribosomal_eL30-like_sf"/>
</dbReference>
<dbReference type="GO" id="GO:0005829">
    <property type="term" value="C:cytosol"/>
    <property type="evidence" value="ECO:0007669"/>
    <property type="project" value="TreeGrafter"/>
</dbReference>
<dbReference type="EMBL" id="SPNW01000004">
    <property type="protein sequence ID" value="TIA92885.1"/>
    <property type="molecule type" value="Genomic_DNA"/>
</dbReference>
<dbReference type="GO" id="GO:0000171">
    <property type="term" value="F:ribonuclease MRP activity"/>
    <property type="evidence" value="ECO:0007669"/>
    <property type="project" value="TreeGrafter"/>
</dbReference>